<dbReference type="CDD" id="cd13875">
    <property type="entry name" value="CuRO_2_LCC_plant"/>
    <property type="match status" value="1"/>
</dbReference>
<evidence type="ECO:0000256" key="10">
    <source>
        <dbReference type="ARBA" id="ARBA00023008"/>
    </source>
</evidence>
<dbReference type="CDD" id="cd13897">
    <property type="entry name" value="CuRO_3_LCC_plant"/>
    <property type="match status" value="1"/>
</dbReference>
<dbReference type="AlphaFoldDB" id="A0ABD3BRM7"/>
<evidence type="ECO:0000256" key="11">
    <source>
        <dbReference type="ARBA" id="ARBA00023180"/>
    </source>
</evidence>
<dbReference type="PROSITE" id="PS00080">
    <property type="entry name" value="MULTICOPPER_OXIDASE2"/>
    <property type="match status" value="1"/>
</dbReference>
<dbReference type="PROSITE" id="PS00079">
    <property type="entry name" value="MULTICOPPER_OXIDASE1"/>
    <property type="match status" value="1"/>
</dbReference>
<dbReference type="PANTHER" id="PTHR11709:SF443">
    <property type="entry name" value="LACCASE-15"/>
    <property type="match status" value="1"/>
</dbReference>
<dbReference type="Pfam" id="PF07732">
    <property type="entry name" value="Cu-oxidase_3"/>
    <property type="match status" value="1"/>
</dbReference>
<comment type="function">
    <text evidence="13">Lignin degradation and detoxification of lignin-derived products.</text>
</comment>
<feature type="domain" description="Plastocyanin-like" evidence="15">
    <location>
        <begin position="411"/>
        <end position="545"/>
    </location>
</feature>
<dbReference type="Pfam" id="PF00394">
    <property type="entry name" value="Cu-oxidase"/>
    <property type="match status" value="1"/>
</dbReference>
<sequence>MNLFILHVTLLGLLCCLQPSHGMVHRHKFVLRDVAYTRLCSNKSILTVNGEFPGPTLYVTQGDTLIVDVINRATQNITIHWHGVKQPRYPWSDGPSYITQCPIRPGTQFSQKIVLSDEIGTLWWHAHSDWSRATVYGALIVYPKKKNDYPFPTPSAQIPILLGEWWRSDIQAVVDEFIASGGDPNASDAFLINGQPGDLYPCSTSDTFKLTVDYGKTYLLRMINNVMNNIMFFRIASHNITVVGSDGAYTKQFTTDYVSISPGQTIDFLLQANQQPSHYYMAARVFALAGNAGNTTTTAIVEYTGNYSAPSSPLLPNLPDSNDTLASTSFTQRLRSLASRDHPIDVPTNVTNIFFFTLSVNAIPCPLNVSCDGPEGRRLGASINNITFVQPSIDILRAYYNRIQGVYEDDFPSNPPFAFNYTMDFVPRDFWEPQNGTEVRVLEYDSTVEIVFQGTGILQGTYHPMHLHGYSFYVVGWGNGNFNRSRDPLSYNLVDPPLVNTIAVPRNGWTAIRFRANNPGVWLMHCHLERHISWGMEMVFIVKNGKRPDERMLPPPPDLPRC</sequence>
<dbReference type="EMBL" id="JAVIJP010000066">
    <property type="protein sequence ID" value="KAL3619764.1"/>
    <property type="molecule type" value="Genomic_DNA"/>
</dbReference>
<evidence type="ECO:0000313" key="18">
    <source>
        <dbReference type="Proteomes" id="UP001632038"/>
    </source>
</evidence>
<keyword evidence="5 13" id="KW-0052">Apoplast</keyword>
<protein>
    <recommendedName>
        <fullName evidence="4 13">Laccase</fullName>
        <ecNumber evidence="4 13">1.10.3.2</ecNumber>
    </recommendedName>
    <alternativeName>
        <fullName evidence="13">Benzenediol:oxygen oxidoreductase</fullName>
    </alternativeName>
    <alternativeName>
        <fullName evidence="13">Diphenol oxidase</fullName>
    </alternativeName>
    <alternativeName>
        <fullName evidence="13">Urishiol oxidase</fullName>
    </alternativeName>
</protein>
<dbReference type="Proteomes" id="UP001632038">
    <property type="component" value="Unassembled WGS sequence"/>
</dbReference>
<evidence type="ECO:0000256" key="2">
    <source>
        <dbReference type="ARBA" id="ARBA00004271"/>
    </source>
</evidence>
<keyword evidence="11" id="KW-0325">Glycoprotein</keyword>
<proteinExistence type="inferred from homology"/>
<evidence type="ECO:0000256" key="7">
    <source>
        <dbReference type="ARBA" id="ARBA00022723"/>
    </source>
</evidence>
<dbReference type="SUPFAM" id="SSF49503">
    <property type="entry name" value="Cupredoxins"/>
    <property type="match status" value="3"/>
</dbReference>
<evidence type="ECO:0000259" key="14">
    <source>
        <dbReference type="Pfam" id="PF00394"/>
    </source>
</evidence>
<organism evidence="17 18">
    <name type="scientific">Castilleja foliolosa</name>
    <dbReference type="NCBI Taxonomy" id="1961234"/>
    <lineage>
        <taxon>Eukaryota</taxon>
        <taxon>Viridiplantae</taxon>
        <taxon>Streptophyta</taxon>
        <taxon>Embryophyta</taxon>
        <taxon>Tracheophyta</taxon>
        <taxon>Spermatophyta</taxon>
        <taxon>Magnoliopsida</taxon>
        <taxon>eudicotyledons</taxon>
        <taxon>Gunneridae</taxon>
        <taxon>Pentapetalae</taxon>
        <taxon>asterids</taxon>
        <taxon>lamiids</taxon>
        <taxon>Lamiales</taxon>
        <taxon>Orobanchaceae</taxon>
        <taxon>Pedicularideae</taxon>
        <taxon>Castillejinae</taxon>
        <taxon>Castilleja</taxon>
    </lineage>
</organism>
<keyword evidence="8 13" id="KW-0677">Repeat</keyword>
<dbReference type="Gene3D" id="2.60.40.420">
    <property type="entry name" value="Cupredoxins - blue copper proteins"/>
    <property type="match status" value="3"/>
</dbReference>
<dbReference type="CDD" id="cd13849">
    <property type="entry name" value="CuRO_1_LCC_plant"/>
    <property type="match status" value="1"/>
</dbReference>
<dbReference type="GO" id="GO:0052716">
    <property type="term" value="F:hydroquinone:oxygen oxidoreductase activity"/>
    <property type="evidence" value="ECO:0007669"/>
    <property type="project" value="UniProtKB-EC"/>
</dbReference>
<dbReference type="GO" id="GO:0046872">
    <property type="term" value="F:metal ion binding"/>
    <property type="evidence" value="ECO:0007669"/>
    <property type="project" value="UniProtKB-KW"/>
</dbReference>
<name>A0ABD3BRM7_9LAMI</name>
<evidence type="ECO:0000256" key="5">
    <source>
        <dbReference type="ARBA" id="ARBA00022523"/>
    </source>
</evidence>
<dbReference type="InterPro" id="IPR002355">
    <property type="entry name" value="Cu_oxidase_Cu_BS"/>
</dbReference>
<evidence type="ECO:0000313" key="17">
    <source>
        <dbReference type="EMBL" id="KAL3619764.1"/>
    </source>
</evidence>
<keyword evidence="10 13" id="KW-0186">Copper</keyword>
<dbReference type="GO" id="GO:0048046">
    <property type="term" value="C:apoplast"/>
    <property type="evidence" value="ECO:0007669"/>
    <property type="project" value="UniProtKB-SubCell"/>
</dbReference>
<evidence type="ECO:0000256" key="9">
    <source>
        <dbReference type="ARBA" id="ARBA00023002"/>
    </source>
</evidence>
<evidence type="ECO:0000256" key="12">
    <source>
        <dbReference type="ARBA" id="ARBA00023185"/>
    </source>
</evidence>
<keyword evidence="13" id="KW-0732">Signal</keyword>
<dbReference type="PANTHER" id="PTHR11709">
    <property type="entry name" value="MULTI-COPPER OXIDASE"/>
    <property type="match status" value="1"/>
</dbReference>
<evidence type="ECO:0000259" key="15">
    <source>
        <dbReference type="Pfam" id="PF07731"/>
    </source>
</evidence>
<dbReference type="InterPro" id="IPR045087">
    <property type="entry name" value="Cu-oxidase_fam"/>
</dbReference>
<dbReference type="InterPro" id="IPR017761">
    <property type="entry name" value="Laccase"/>
</dbReference>
<comment type="similarity">
    <text evidence="3 13">Belongs to the multicopper oxidase family.</text>
</comment>
<dbReference type="NCBIfam" id="TIGR03389">
    <property type="entry name" value="laccase"/>
    <property type="match status" value="1"/>
</dbReference>
<dbReference type="InterPro" id="IPR001117">
    <property type="entry name" value="Cu-oxidase_2nd"/>
</dbReference>
<gene>
    <name evidence="17" type="ORF">CASFOL_034676</name>
</gene>
<evidence type="ECO:0000256" key="6">
    <source>
        <dbReference type="ARBA" id="ARBA00022525"/>
    </source>
</evidence>
<dbReference type="GO" id="GO:0046274">
    <property type="term" value="P:lignin catabolic process"/>
    <property type="evidence" value="ECO:0007669"/>
    <property type="project" value="UniProtKB-KW"/>
</dbReference>
<comment type="catalytic activity">
    <reaction evidence="1 13">
        <text>4 hydroquinone + O2 = 4 benzosemiquinone + 2 H2O</text>
        <dbReference type="Rhea" id="RHEA:11276"/>
        <dbReference type="ChEBI" id="CHEBI:15377"/>
        <dbReference type="ChEBI" id="CHEBI:15379"/>
        <dbReference type="ChEBI" id="CHEBI:17594"/>
        <dbReference type="ChEBI" id="CHEBI:17977"/>
        <dbReference type="EC" id="1.10.3.2"/>
    </reaction>
</comment>
<dbReference type="InterPro" id="IPR034285">
    <property type="entry name" value="CuRO_2_LCC"/>
</dbReference>
<comment type="cofactor">
    <cofactor evidence="13">
        <name>Cu cation</name>
        <dbReference type="ChEBI" id="CHEBI:23378"/>
    </cofactor>
    <text evidence="13">Binds 4 Cu cations per monomer.</text>
</comment>
<evidence type="ECO:0000259" key="16">
    <source>
        <dbReference type="Pfam" id="PF07732"/>
    </source>
</evidence>
<keyword evidence="18" id="KW-1185">Reference proteome</keyword>
<dbReference type="InterPro" id="IPR033138">
    <property type="entry name" value="Cu_oxidase_CS"/>
</dbReference>
<evidence type="ECO:0000256" key="1">
    <source>
        <dbReference type="ARBA" id="ARBA00000349"/>
    </source>
</evidence>
<dbReference type="EC" id="1.10.3.2" evidence="4 13"/>
<feature type="chain" id="PRO_5044531388" description="Laccase" evidence="13">
    <location>
        <begin position="23"/>
        <end position="562"/>
    </location>
</feature>
<evidence type="ECO:0000256" key="13">
    <source>
        <dbReference type="RuleBase" id="RU361119"/>
    </source>
</evidence>
<feature type="domain" description="Plastocyanin-like" evidence="14">
    <location>
        <begin position="158"/>
        <end position="306"/>
    </location>
</feature>
<dbReference type="Pfam" id="PF07731">
    <property type="entry name" value="Cu-oxidase_2"/>
    <property type="match status" value="1"/>
</dbReference>
<accession>A0ABD3BRM7</accession>
<keyword evidence="6 13" id="KW-0964">Secreted</keyword>
<keyword evidence="7 13" id="KW-0479">Metal-binding</keyword>
<feature type="signal peptide" evidence="13">
    <location>
        <begin position="1"/>
        <end position="22"/>
    </location>
</feature>
<keyword evidence="9 13" id="KW-0560">Oxidoreductase</keyword>
<evidence type="ECO:0000256" key="3">
    <source>
        <dbReference type="ARBA" id="ARBA00010609"/>
    </source>
</evidence>
<keyword evidence="12 13" id="KW-0439">Lignin degradation</keyword>
<dbReference type="InterPro" id="IPR008972">
    <property type="entry name" value="Cupredoxin"/>
</dbReference>
<evidence type="ECO:0000256" key="4">
    <source>
        <dbReference type="ARBA" id="ARBA00012297"/>
    </source>
</evidence>
<dbReference type="InterPro" id="IPR011707">
    <property type="entry name" value="Cu-oxidase-like_N"/>
</dbReference>
<reference evidence="18" key="1">
    <citation type="journal article" date="2024" name="IScience">
        <title>Strigolactones Initiate the Formation of Haustorium-like Structures in Castilleja.</title>
        <authorList>
            <person name="Buerger M."/>
            <person name="Peterson D."/>
            <person name="Chory J."/>
        </authorList>
    </citation>
    <scope>NUCLEOTIDE SEQUENCE [LARGE SCALE GENOMIC DNA]</scope>
</reference>
<comment type="subcellular location">
    <subcellularLocation>
        <location evidence="2 13">Secreted</location>
        <location evidence="2 13">Extracellular space</location>
        <location evidence="2 13">Apoplast</location>
    </subcellularLocation>
</comment>
<dbReference type="InterPro" id="IPR034289">
    <property type="entry name" value="CuRO_3_LCC"/>
</dbReference>
<dbReference type="InterPro" id="IPR011706">
    <property type="entry name" value="Cu-oxidase_C"/>
</dbReference>
<dbReference type="InterPro" id="IPR034288">
    <property type="entry name" value="CuRO_1_LCC"/>
</dbReference>
<evidence type="ECO:0000256" key="8">
    <source>
        <dbReference type="ARBA" id="ARBA00022737"/>
    </source>
</evidence>
<feature type="domain" description="Plastocyanin-like" evidence="16">
    <location>
        <begin position="35"/>
        <end position="145"/>
    </location>
</feature>
<comment type="caution">
    <text evidence="17">The sequence shown here is derived from an EMBL/GenBank/DDBJ whole genome shotgun (WGS) entry which is preliminary data.</text>
</comment>